<dbReference type="GO" id="GO:0016597">
    <property type="term" value="F:amino acid binding"/>
    <property type="evidence" value="ECO:0007669"/>
    <property type="project" value="UniProtKB-UniRule"/>
</dbReference>
<gene>
    <name evidence="3" type="ORF">MA16_Dca027238</name>
</gene>
<evidence type="ECO:0000256" key="1">
    <source>
        <dbReference type="ARBA" id="ARBA00022737"/>
    </source>
</evidence>
<accession>A0A2I0VTN8</accession>
<comment type="function">
    <text evidence="2">Binds amino acids.</text>
</comment>
<keyword evidence="4" id="KW-1185">Reference proteome</keyword>
<evidence type="ECO:0000256" key="2">
    <source>
        <dbReference type="RuleBase" id="RU369043"/>
    </source>
</evidence>
<protein>
    <recommendedName>
        <fullName evidence="2">ACT domain-containing protein ACR</fullName>
    </recommendedName>
    <alternativeName>
        <fullName evidence="2">Protein ACT DOMAIN REPEATS</fullName>
    </alternativeName>
</protein>
<dbReference type="PANTHER" id="PTHR31096:SF7">
    <property type="entry name" value="ACT DOMAIN-CONTAINING PROTEIN ACR1"/>
    <property type="match status" value="1"/>
</dbReference>
<sequence length="173" mass="19305">MAEGCSNFDSECIPPLSVCVDNETFEDCTLMRVEGENGHAILLQIVQASSDIDLIISKATISADRGWFKNVFHVIDHYGHKLRDPSFIRYMQRSLDGDQEGNGSYHISQLRIFHDNKANVQHFTSECNTLEISSVNCPAFSLRSPPCFLNSLAWWIRVKCGLTTVAPLASPIA</sequence>
<dbReference type="Proteomes" id="UP000233837">
    <property type="component" value="Unassembled WGS sequence"/>
</dbReference>
<dbReference type="PANTHER" id="PTHR31096">
    <property type="entry name" value="ACT DOMAIN-CONTAINING PROTEIN ACR4-RELATED"/>
    <property type="match status" value="1"/>
</dbReference>
<keyword evidence="1 2" id="KW-0677">Repeat</keyword>
<dbReference type="EMBL" id="KZ503245">
    <property type="protein sequence ID" value="PKU66781.1"/>
    <property type="molecule type" value="Genomic_DNA"/>
</dbReference>
<evidence type="ECO:0000313" key="3">
    <source>
        <dbReference type="EMBL" id="PKU66781.1"/>
    </source>
</evidence>
<dbReference type="InterPro" id="IPR040217">
    <property type="entry name" value="ACR1-12"/>
</dbReference>
<reference evidence="3 4" key="2">
    <citation type="journal article" date="2017" name="Nature">
        <title>The Apostasia genome and the evolution of orchids.</title>
        <authorList>
            <person name="Zhang G.Q."/>
            <person name="Liu K.W."/>
            <person name="Li Z."/>
            <person name="Lohaus R."/>
            <person name="Hsiao Y.Y."/>
            <person name="Niu S.C."/>
            <person name="Wang J.Y."/>
            <person name="Lin Y.C."/>
            <person name="Xu Q."/>
            <person name="Chen L.J."/>
            <person name="Yoshida K."/>
            <person name="Fujiwara S."/>
            <person name="Wang Z.W."/>
            <person name="Zhang Y.Q."/>
            <person name="Mitsuda N."/>
            <person name="Wang M."/>
            <person name="Liu G.H."/>
            <person name="Pecoraro L."/>
            <person name="Huang H.X."/>
            <person name="Xiao X.J."/>
            <person name="Lin M."/>
            <person name="Wu X.Y."/>
            <person name="Wu W.L."/>
            <person name="Chen Y.Y."/>
            <person name="Chang S.B."/>
            <person name="Sakamoto S."/>
            <person name="Ohme-Takagi M."/>
            <person name="Yagi M."/>
            <person name="Zeng S.J."/>
            <person name="Shen C.Y."/>
            <person name="Yeh C.M."/>
            <person name="Luo Y.B."/>
            <person name="Tsai W.C."/>
            <person name="Van de Peer Y."/>
            <person name="Liu Z.J."/>
        </authorList>
    </citation>
    <scope>NUCLEOTIDE SEQUENCE [LARGE SCALE GENOMIC DNA]</scope>
    <source>
        <tissue evidence="3">The whole plant</tissue>
    </source>
</reference>
<organism evidence="3 4">
    <name type="scientific">Dendrobium catenatum</name>
    <dbReference type="NCBI Taxonomy" id="906689"/>
    <lineage>
        <taxon>Eukaryota</taxon>
        <taxon>Viridiplantae</taxon>
        <taxon>Streptophyta</taxon>
        <taxon>Embryophyta</taxon>
        <taxon>Tracheophyta</taxon>
        <taxon>Spermatophyta</taxon>
        <taxon>Magnoliopsida</taxon>
        <taxon>Liliopsida</taxon>
        <taxon>Asparagales</taxon>
        <taxon>Orchidaceae</taxon>
        <taxon>Epidendroideae</taxon>
        <taxon>Malaxideae</taxon>
        <taxon>Dendrobiinae</taxon>
        <taxon>Dendrobium</taxon>
    </lineage>
</organism>
<proteinExistence type="predicted"/>
<name>A0A2I0VTN8_9ASPA</name>
<dbReference type="AlphaFoldDB" id="A0A2I0VTN8"/>
<evidence type="ECO:0000313" key="4">
    <source>
        <dbReference type="Proteomes" id="UP000233837"/>
    </source>
</evidence>
<dbReference type="OrthoDB" id="782199at2759"/>
<reference evidence="3 4" key="1">
    <citation type="journal article" date="2016" name="Sci. Rep.">
        <title>The Dendrobium catenatum Lindl. genome sequence provides insights into polysaccharide synthase, floral development and adaptive evolution.</title>
        <authorList>
            <person name="Zhang G.Q."/>
            <person name="Xu Q."/>
            <person name="Bian C."/>
            <person name="Tsai W.C."/>
            <person name="Yeh C.M."/>
            <person name="Liu K.W."/>
            <person name="Yoshida K."/>
            <person name="Zhang L.S."/>
            <person name="Chang S.B."/>
            <person name="Chen F."/>
            <person name="Shi Y."/>
            <person name="Su Y.Y."/>
            <person name="Zhang Y.Q."/>
            <person name="Chen L.J."/>
            <person name="Yin Y."/>
            <person name="Lin M."/>
            <person name="Huang H."/>
            <person name="Deng H."/>
            <person name="Wang Z.W."/>
            <person name="Zhu S.L."/>
            <person name="Zhao X."/>
            <person name="Deng C."/>
            <person name="Niu S.C."/>
            <person name="Huang J."/>
            <person name="Wang M."/>
            <person name="Liu G.H."/>
            <person name="Yang H.J."/>
            <person name="Xiao X.J."/>
            <person name="Hsiao Y.Y."/>
            <person name="Wu W.L."/>
            <person name="Chen Y.Y."/>
            <person name="Mitsuda N."/>
            <person name="Ohme-Takagi M."/>
            <person name="Luo Y.B."/>
            <person name="Van de Peer Y."/>
            <person name="Liu Z.J."/>
        </authorList>
    </citation>
    <scope>NUCLEOTIDE SEQUENCE [LARGE SCALE GENOMIC DNA]</scope>
    <source>
        <tissue evidence="3">The whole plant</tissue>
    </source>
</reference>